<dbReference type="EnsemblProtists" id="EKX54572">
    <property type="protein sequence ID" value="EKX54572"/>
    <property type="gene ID" value="GUITHDRAFT_100046"/>
</dbReference>
<evidence type="ECO:0000313" key="2">
    <source>
        <dbReference type="EMBL" id="EKX54572.1"/>
    </source>
</evidence>
<feature type="transmembrane region" description="Helical" evidence="1">
    <location>
        <begin position="152"/>
        <end position="178"/>
    </location>
</feature>
<dbReference type="RefSeq" id="XP_005841552.1">
    <property type="nucleotide sequence ID" value="XM_005841495.1"/>
</dbReference>
<reference evidence="4" key="2">
    <citation type="submission" date="2012-11" db="EMBL/GenBank/DDBJ databases">
        <authorList>
            <person name="Kuo A."/>
            <person name="Curtis B.A."/>
            <person name="Tanifuji G."/>
            <person name="Burki F."/>
            <person name="Gruber A."/>
            <person name="Irimia M."/>
            <person name="Maruyama S."/>
            <person name="Arias M.C."/>
            <person name="Ball S.G."/>
            <person name="Gile G.H."/>
            <person name="Hirakawa Y."/>
            <person name="Hopkins J.F."/>
            <person name="Rensing S.A."/>
            <person name="Schmutz J."/>
            <person name="Symeonidi A."/>
            <person name="Elias M."/>
            <person name="Eveleigh R.J."/>
            <person name="Herman E.K."/>
            <person name="Klute M.J."/>
            <person name="Nakayama T."/>
            <person name="Obornik M."/>
            <person name="Reyes-Prieto A."/>
            <person name="Armbrust E.V."/>
            <person name="Aves S.J."/>
            <person name="Beiko R.G."/>
            <person name="Coutinho P."/>
            <person name="Dacks J.B."/>
            <person name="Durnford D.G."/>
            <person name="Fast N.M."/>
            <person name="Green B.R."/>
            <person name="Grisdale C."/>
            <person name="Hempe F."/>
            <person name="Henrissat B."/>
            <person name="Hoppner M.P."/>
            <person name="Ishida K.-I."/>
            <person name="Kim E."/>
            <person name="Koreny L."/>
            <person name="Kroth P.G."/>
            <person name="Liu Y."/>
            <person name="Malik S.-B."/>
            <person name="Maier U.G."/>
            <person name="McRose D."/>
            <person name="Mock T."/>
            <person name="Neilson J.A."/>
            <person name="Onodera N.T."/>
            <person name="Poole A.M."/>
            <person name="Pritham E.J."/>
            <person name="Richards T.A."/>
            <person name="Rocap G."/>
            <person name="Roy S.W."/>
            <person name="Sarai C."/>
            <person name="Schaack S."/>
            <person name="Shirato S."/>
            <person name="Slamovits C.H."/>
            <person name="Spencer D.F."/>
            <person name="Suzuki S."/>
            <person name="Worden A.Z."/>
            <person name="Zauner S."/>
            <person name="Barry K."/>
            <person name="Bell C."/>
            <person name="Bharti A.K."/>
            <person name="Crow J.A."/>
            <person name="Grimwood J."/>
            <person name="Kramer R."/>
            <person name="Lindquist E."/>
            <person name="Lucas S."/>
            <person name="Salamov A."/>
            <person name="McFadden G.I."/>
            <person name="Lane C.E."/>
            <person name="Keeling P.J."/>
            <person name="Gray M.W."/>
            <person name="Grigoriev I.V."/>
            <person name="Archibald J.M."/>
        </authorList>
    </citation>
    <scope>NUCLEOTIDE SEQUENCE</scope>
    <source>
        <strain evidence="4">CCMP2712</strain>
    </source>
</reference>
<keyword evidence="4" id="KW-1185">Reference proteome</keyword>
<dbReference type="Proteomes" id="UP000011087">
    <property type="component" value="Unassembled WGS sequence"/>
</dbReference>
<sequence length="187" mass="21194">MPDNIATPDTGRIYGHRPRGTILFQLSFSLTGNNPRGDARPILKWAANHEQVAVMEDWQDIHEQPCNLGMQDMYRTPFYTENRPFAICGKYNEETGLDLVGRPCCCEFCGQRDPFGQLCEVSQKLCTTVEDCIQRHHGVCKSSKKHKGVDKFYLFWFSAMSFFTIMPFVIPAIAMYAAEELVLGLAG</sequence>
<dbReference type="HOGENOM" id="CLU_1450250_0_0_1"/>
<evidence type="ECO:0000313" key="4">
    <source>
        <dbReference type="Proteomes" id="UP000011087"/>
    </source>
</evidence>
<dbReference type="EMBL" id="JH992967">
    <property type="protein sequence ID" value="EKX54572.1"/>
    <property type="molecule type" value="Genomic_DNA"/>
</dbReference>
<dbReference type="KEGG" id="gtt:GUITHDRAFT_100046"/>
<dbReference type="AlphaFoldDB" id="L1K1S8"/>
<organism evidence="2">
    <name type="scientific">Guillardia theta (strain CCMP2712)</name>
    <name type="common">Cryptophyte</name>
    <dbReference type="NCBI Taxonomy" id="905079"/>
    <lineage>
        <taxon>Eukaryota</taxon>
        <taxon>Cryptophyceae</taxon>
        <taxon>Pyrenomonadales</taxon>
        <taxon>Geminigeraceae</taxon>
        <taxon>Guillardia</taxon>
    </lineage>
</organism>
<protein>
    <submittedName>
        <fullName evidence="2 3">Uncharacterized protein</fullName>
    </submittedName>
</protein>
<keyword evidence="1" id="KW-1133">Transmembrane helix</keyword>
<reference evidence="3" key="3">
    <citation type="submission" date="2015-06" db="UniProtKB">
        <authorList>
            <consortium name="EnsemblProtists"/>
        </authorList>
    </citation>
    <scope>IDENTIFICATION</scope>
</reference>
<dbReference type="GeneID" id="17311347"/>
<name>L1K1S8_GUITC</name>
<keyword evidence="1" id="KW-0812">Transmembrane</keyword>
<keyword evidence="1" id="KW-0472">Membrane</keyword>
<reference evidence="2 4" key="1">
    <citation type="journal article" date="2012" name="Nature">
        <title>Algal genomes reveal evolutionary mosaicism and the fate of nucleomorphs.</title>
        <authorList>
            <consortium name="DOE Joint Genome Institute"/>
            <person name="Curtis B.A."/>
            <person name="Tanifuji G."/>
            <person name="Burki F."/>
            <person name="Gruber A."/>
            <person name="Irimia M."/>
            <person name="Maruyama S."/>
            <person name="Arias M.C."/>
            <person name="Ball S.G."/>
            <person name="Gile G.H."/>
            <person name="Hirakawa Y."/>
            <person name="Hopkins J.F."/>
            <person name="Kuo A."/>
            <person name="Rensing S.A."/>
            <person name="Schmutz J."/>
            <person name="Symeonidi A."/>
            <person name="Elias M."/>
            <person name="Eveleigh R.J."/>
            <person name="Herman E.K."/>
            <person name="Klute M.J."/>
            <person name="Nakayama T."/>
            <person name="Obornik M."/>
            <person name="Reyes-Prieto A."/>
            <person name="Armbrust E.V."/>
            <person name="Aves S.J."/>
            <person name="Beiko R.G."/>
            <person name="Coutinho P."/>
            <person name="Dacks J.B."/>
            <person name="Durnford D.G."/>
            <person name="Fast N.M."/>
            <person name="Green B.R."/>
            <person name="Grisdale C.J."/>
            <person name="Hempel F."/>
            <person name="Henrissat B."/>
            <person name="Hoppner M.P."/>
            <person name="Ishida K."/>
            <person name="Kim E."/>
            <person name="Koreny L."/>
            <person name="Kroth P.G."/>
            <person name="Liu Y."/>
            <person name="Malik S.B."/>
            <person name="Maier U.G."/>
            <person name="McRose D."/>
            <person name="Mock T."/>
            <person name="Neilson J.A."/>
            <person name="Onodera N.T."/>
            <person name="Poole A.M."/>
            <person name="Pritham E.J."/>
            <person name="Richards T.A."/>
            <person name="Rocap G."/>
            <person name="Roy S.W."/>
            <person name="Sarai C."/>
            <person name="Schaack S."/>
            <person name="Shirato S."/>
            <person name="Slamovits C.H."/>
            <person name="Spencer D.F."/>
            <person name="Suzuki S."/>
            <person name="Worden A.Z."/>
            <person name="Zauner S."/>
            <person name="Barry K."/>
            <person name="Bell C."/>
            <person name="Bharti A.K."/>
            <person name="Crow J.A."/>
            <person name="Grimwood J."/>
            <person name="Kramer R."/>
            <person name="Lindquist E."/>
            <person name="Lucas S."/>
            <person name="Salamov A."/>
            <person name="McFadden G.I."/>
            <person name="Lane C.E."/>
            <person name="Keeling P.J."/>
            <person name="Gray M.W."/>
            <person name="Grigoriev I.V."/>
            <person name="Archibald J.M."/>
        </authorList>
    </citation>
    <scope>NUCLEOTIDE SEQUENCE</scope>
    <source>
        <strain evidence="2 4">CCMP2712</strain>
    </source>
</reference>
<evidence type="ECO:0000313" key="3">
    <source>
        <dbReference type="EnsemblProtists" id="EKX54572"/>
    </source>
</evidence>
<gene>
    <name evidence="2" type="ORF">GUITHDRAFT_100046</name>
</gene>
<dbReference type="PaxDb" id="55529-EKX54572"/>
<proteinExistence type="predicted"/>
<accession>L1K1S8</accession>
<evidence type="ECO:0000256" key="1">
    <source>
        <dbReference type="SAM" id="Phobius"/>
    </source>
</evidence>